<dbReference type="OrthoDB" id="6107062at2759"/>
<accession>A0A6J8BDX3</accession>
<evidence type="ECO:0000313" key="2">
    <source>
        <dbReference type="Proteomes" id="UP000507470"/>
    </source>
</evidence>
<reference evidence="1 2" key="1">
    <citation type="submission" date="2020-06" db="EMBL/GenBank/DDBJ databases">
        <authorList>
            <person name="Li R."/>
            <person name="Bekaert M."/>
        </authorList>
    </citation>
    <scope>NUCLEOTIDE SEQUENCE [LARGE SCALE GENOMIC DNA]</scope>
    <source>
        <strain evidence="2">wild</strain>
    </source>
</reference>
<gene>
    <name evidence="1" type="ORF">MCOR_17889</name>
</gene>
<dbReference type="AlphaFoldDB" id="A0A6J8BDX3"/>
<proteinExistence type="predicted"/>
<name>A0A6J8BDX3_MYTCO</name>
<keyword evidence="2" id="KW-1185">Reference proteome</keyword>
<dbReference type="EMBL" id="CACVKT020003176">
    <property type="protein sequence ID" value="CAC5382022.1"/>
    <property type="molecule type" value="Genomic_DNA"/>
</dbReference>
<evidence type="ECO:0000313" key="1">
    <source>
        <dbReference type="EMBL" id="CAC5382022.1"/>
    </source>
</evidence>
<sequence length="280" mass="32592">MENATQKFTSREYSVPVQAANEMAERLRFGVICRYNEQSSKYLLEYNREKTKTFESLKKISEKTIDFDLENFRRERKRLLKPPPPPDILVPKKILQAVPANCVLDFGPGNSILYYGGENFKKGVIARNSVITNPRKRNVNRPRPFTAIPITARQPKSAVNRSGRNTSLGIVGNSGRHSSLDFAAASNRNQSQMFPAGLQRTESFIDNKNEIDDESSHIEYNHKSSHKWQMPNRSFRQLKKLYTYTEEQKPDLTTERFKMMKNRENVYFKYLDDKVKEFHV</sequence>
<organism evidence="1 2">
    <name type="scientific">Mytilus coruscus</name>
    <name type="common">Sea mussel</name>
    <dbReference type="NCBI Taxonomy" id="42192"/>
    <lineage>
        <taxon>Eukaryota</taxon>
        <taxon>Metazoa</taxon>
        <taxon>Spiralia</taxon>
        <taxon>Lophotrochozoa</taxon>
        <taxon>Mollusca</taxon>
        <taxon>Bivalvia</taxon>
        <taxon>Autobranchia</taxon>
        <taxon>Pteriomorphia</taxon>
        <taxon>Mytilida</taxon>
        <taxon>Mytiloidea</taxon>
        <taxon>Mytilidae</taxon>
        <taxon>Mytilinae</taxon>
        <taxon>Mytilus</taxon>
    </lineage>
</organism>
<protein>
    <submittedName>
        <fullName evidence="1">Uncharacterized protein</fullName>
    </submittedName>
</protein>
<dbReference type="Proteomes" id="UP000507470">
    <property type="component" value="Unassembled WGS sequence"/>
</dbReference>